<dbReference type="OrthoDB" id="3778270at2"/>
<dbReference type="Pfam" id="PF04075">
    <property type="entry name" value="F420H2_quin_red"/>
    <property type="match status" value="1"/>
</dbReference>
<dbReference type="EMBL" id="MVHE01000052">
    <property type="protein sequence ID" value="ORA15139.1"/>
    <property type="molecule type" value="Genomic_DNA"/>
</dbReference>
<dbReference type="GO" id="GO:0016491">
    <property type="term" value="F:oxidoreductase activity"/>
    <property type="evidence" value="ECO:0007669"/>
    <property type="project" value="InterPro"/>
</dbReference>
<dbReference type="InterPro" id="IPR012349">
    <property type="entry name" value="Split_barrel_FMN-bd"/>
</dbReference>
<dbReference type="AlphaFoldDB" id="A0A1W9ZH17"/>
<dbReference type="InterPro" id="IPR004378">
    <property type="entry name" value="F420H2_quin_Rdtase"/>
</dbReference>
<accession>A0A1W9ZH17</accession>
<keyword evidence="2" id="KW-1185">Reference proteome</keyword>
<organism evidence="1 2">
    <name type="scientific">Mycobacterium angelicum</name>
    <dbReference type="NCBI Taxonomy" id="470074"/>
    <lineage>
        <taxon>Bacteria</taxon>
        <taxon>Bacillati</taxon>
        <taxon>Actinomycetota</taxon>
        <taxon>Actinomycetes</taxon>
        <taxon>Mycobacteriales</taxon>
        <taxon>Mycobacteriaceae</taxon>
        <taxon>Mycobacterium</taxon>
    </lineage>
</organism>
<name>A0A1W9ZH17_MYCAN</name>
<sequence length="133" mass="15125">MPAPRWVARANKIGLNRLTKFIAPWAPGWAVVIHRGRKSGRVFRTPLWAFRRADGYVIALTYGHDADWVRNVLAAGGCELQTRRRALQLGNPVLYHDESARDMPPVIRFALRRVLKAPEFLRLDVVRELAATS</sequence>
<dbReference type="Gene3D" id="2.30.110.10">
    <property type="entry name" value="Electron Transport, Fmn-binding Protein, Chain A"/>
    <property type="match status" value="1"/>
</dbReference>
<protein>
    <submittedName>
        <fullName evidence="1">Nitroreductase</fullName>
    </submittedName>
</protein>
<comment type="caution">
    <text evidence="1">The sequence shown here is derived from an EMBL/GenBank/DDBJ whole genome shotgun (WGS) entry which is preliminary data.</text>
</comment>
<dbReference type="NCBIfam" id="TIGR00026">
    <property type="entry name" value="hi_GC_TIGR00026"/>
    <property type="match status" value="1"/>
</dbReference>
<dbReference type="Proteomes" id="UP000192284">
    <property type="component" value="Unassembled WGS sequence"/>
</dbReference>
<reference evidence="1 2" key="1">
    <citation type="submission" date="2017-02" db="EMBL/GenBank/DDBJ databases">
        <title>The new phylogeny of genus Mycobacterium.</title>
        <authorList>
            <person name="Tortoli E."/>
            <person name="Trovato A."/>
            <person name="Cirillo D.M."/>
        </authorList>
    </citation>
    <scope>NUCLEOTIDE SEQUENCE [LARGE SCALE GENOMIC DNA]</scope>
    <source>
        <strain evidence="1 2">DSM 45057</strain>
    </source>
</reference>
<gene>
    <name evidence="1" type="ORF">BST12_22170</name>
</gene>
<proteinExistence type="predicted"/>
<evidence type="ECO:0000313" key="2">
    <source>
        <dbReference type="Proteomes" id="UP000192284"/>
    </source>
</evidence>
<evidence type="ECO:0000313" key="1">
    <source>
        <dbReference type="EMBL" id="ORA15139.1"/>
    </source>
</evidence>
<dbReference type="RefSeq" id="WP_083115400.1">
    <property type="nucleotide sequence ID" value="NZ_JACKTS010000018.1"/>
</dbReference>